<dbReference type="PANTHER" id="PTHR43553">
    <property type="entry name" value="HEAVY METAL TRANSPORTER"/>
    <property type="match status" value="1"/>
</dbReference>
<comment type="function">
    <text evidence="8">ATP-binding (A) component of a common energy-coupling factor (ECF) ABC-transporter complex.</text>
</comment>
<dbReference type="InterPro" id="IPR015856">
    <property type="entry name" value="ABC_transpr_CbiO/EcfA_su"/>
</dbReference>
<dbReference type="PANTHER" id="PTHR43553:SF27">
    <property type="entry name" value="ENERGY-COUPLING FACTOR TRANSPORTER ATP-BINDING PROTEIN ECFA2"/>
    <property type="match status" value="1"/>
</dbReference>
<evidence type="ECO:0000256" key="5">
    <source>
        <dbReference type="ARBA" id="ARBA00022840"/>
    </source>
</evidence>
<proteinExistence type="inferred from homology"/>
<keyword evidence="3 8" id="KW-1003">Cell membrane</keyword>
<keyword evidence="7 8" id="KW-0472">Membrane</keyword>
<evidence type="ECO:0000313" key="11">
    <source>
        <dbReference type="Proteomes" id="UP001523234"/>
    </source>
</evidence>
<dbReference type="SMART" id="SM00382">
    <property type="entry name" value="AAA"/>
    <property type="match status" value="1"/>
</dbReference>
<protein>
    <recommendedName>
        <fullName evidence="8">Energy-coupling factor transporter ATP-binding protein EcfA2</fullName>
        <ecNumber evidence="8">7.-.-.-</ecNumber>
    </recommendedName>
</protein>
<dbReference type="InterPro" id="IPR050095">
    <property type="entry name" value="ECF_ABC_transporter_ATP-bd"/>
</dbReference>
<dbReference type="CDD" id="cd03225">
    <property type="entry name" value="ABC_cobalt_CbiO_domain1"/>
    <property type="match status" value="1"/>
</dbReference>
<reference evidence="10 11" key="1">
    <citation type="submission" date="2022-06" db="EMBL/GenBank/DDBJ databases">
        <title>Fructobacillus taiwanensis sp. nov., isolated from the honeybee.</title>
        <authorList>
            <person name="Chen Y.-S."/>
            <person name="Wang L.-T."/>
            <person name="Lee Y.-S."/>
            <person name="Chang Y.-C."/>
            <person name="Wu H.-C."/>
            <person name="Liao C.-Y."/>
            <person name="Chen W.-H."/>
            <person name="Deng J.-N."/>
            <person name="Wang Y.-H."/>
        </authorList>
    </citation>
    <scope>NUCLEOTIDE SEQUENCE [LARGE SCALE GENOMIC DNA]</scope>
    <source>
        <strain evidence="10 11">W13</strain>
    </source>
</reference>
<comment type="similarity">
    <text evidence="8">Belongs to the ABC transporter superfamily. Energy-coupling factor EcfA family.</text>
</comment>
<dbReference type="InterPro" id="IPR030946">
    <property type="entry name" value="EcfA2"/>
</dbReference>
<dbReference type="SUPFAM" id="SSF52540">
    <property type="entry name" value="P-loop containing nucleoside triphosphate hydrolases"/>
    <property type="match status" value="1"/>
</dbReference>
<comment type="subcellular location">
    <subcellularLocation>
        <location evidence="1 8">Cell membrane</location>
        <topology evidence="1 8">Peripheral membrane protein</topology>
    </subcellularLocation>
</comment>
<gene>
    <name evidence="10" type="ORF">NFX39_05645</name>
</gene>
<sequence length="331" mass="36279">MAITIEGLDFHYGAGKQTVPVLSDINVSFNDNQITAIIGQTGSGKSTLVQQLNALLLPSEGQVNVNGMVITNKTKEKSLAPVRAQVGMVFQFPEAQLFAPTVLEDVMYGPLNFGSTQEEAEVAAKKALAQVGLSEDYLEQSPFNLSGGQMRRVALAGVLAMDPQIMVFDEPAAGLDPQGQEELLALISSLKEAGKTIVIISHQMEQVLALADRVIVMKDGHIAADETTEELFSRPRWWFADQHLDLPESVVFQRVLMVKGIAHFDHWAKNIQELANMVKGQEKLGHALEEKMALAFEKTNDEEVTAGRMKKAHAYHPSDGHLFEEGGDHHE</sequence>
<keyword evidence="6" id="KW-1278">Translocase</keyword>
<evidence type="ECO:0000256" key="8">
    <source>
        <dbReference type="RuleBase" id="RU365104"/>
    </source>
</evidence>
<dbReference type="NCBIfam" id="TIGR04521">
    <property type="entry name" value="ECF_ATPase_2"/>
    <property type="match status" value="1"/>
</dbReference>
<evidence type="ECO:0000256" key="7">
    <source>
        <dbReference type="ARBA" id="ARBA00023136"/>
    </source>
</evidence>
<keyword evidence="5 8" id="KW-0067">ATP-binding</keyword>
<feature type="domain" description="ABC transporter" evidence="9">
    <location>
        <begin position="5"/>
        <end position="244"/>
    </location>
</feature>
<evidence type="ECO:0000256" key="6">
    <source>
        <dbReference type="ARBA" id="ARBA00022967"/>
    </source>
</evidence>
<keyword evidence="2 8" id="KW-0813">Transport</keyword>
<dbReference type="PROSITE" id="PS00211">
    <property type="entry name" value="ABC_TRANSPORTER_1"/>
    <property type="match status" value="1"/>
</dbReference>
<evidence type="ECO:0000256" key="3">
    <source>
        <dbReference type="ARBA" id="ARBA00022475"/>
    </source>
</evidence>
<dbReference type="EC" id="7.-.-.-" evidence="8"/>
<name>A0ABT0ZRE8_9LACO</name>
<evidence type="ECO:0000259" key="9">
    <source>
        <dbReference type="PROSITE" id="PS50893"/>
    </source>
</evidence>
<comment type="subunit">
    <text evidence="8">Forms a stable energy-coupling factor (ECF) transporter complex composed of 2 membrane-embedded substrate-binding proteins (S component), 2 ATP-binding proteins (A component) and 2 transmembrane proteins (T component).</text>
</comment>
<dbReference type="PROSITE" id="PS50893">
    <property type="entry name" value="ABC_TRANSPORTER_2"/>
    <property type="match status" value="1"/>
</dbReference>
<keyword evidence="4 8" id="KW-0547">Nucleotide-binding</keyword>
<dbReference type="InterPro" id="IPR003439">
    <property type="entry name" value="ABC_transporter-like_ATP-bd"/>
</dbReference>
<comment type="caution">
    <text evidence="10">The sequence shown here is derived from an EMBL/GenBank/DDBJ whole genome shotgun (WGS) entry which is preliminary data.</text>
</comment>
<accession>A0ABT0ZRE8</accession>
<dbReference type="InterPro" id="IPR027417">
    <property type="entry name" value="P-loop_NTPase"/>
</dbReference>
<evidence type="ECO:0000256" key="1">
    <source>
        <dbReference type="ARBA" id="ARBA00004202"/>
    </source>
</evidence>
<dbReference type="InterPro" id="IPR003593">
    <property type="entry name" value="AAA+_ATPase"/>
</dbReference>
<dbReference type="EMBL" id="JAMWYK010000007">
    <property type="protein sequence ID" value="MCO0832561.1"/>
    <property type="molecule type" value="Genomic_DNA"/>
</dbReference>
<organism evidence="10 11">
    <name type="scientific">Fructobacillus apis</name>
    <dbReference type="NCBI Taxonomy" id="2935017"/>
    <lineage>
        <taxon>Bacteria</taxon>
        <taxon>Bacillati</taxon>
        <taxon>Bacillota</taxon>
        <taxon>Bacilli</taxon>
        <taxon>Lactobacillales</taxon>
        <taxon>Lactobacillaceae</taxon>
        <taxon>Fructobacillus</taxon>
    </lineage>
</organism>
<evidence type="ECO:0000313" key="10">
    <source>
        <dbReference type="EMBL" id="MCO0832561.1"/>
    </source>
</evidence>
<evidence type="ECO:0000256" key="2">
    <source>
        <dbReference type="ARBA" id="ARBA00022448"/>
    </source>
</evidence>
<dbReference type="InterPro" id="IPR017871">
    <property type="entry name" value="ABC_transporter-like_CS"/>
</dbReference>
<dbReference type="Proteomes" id="UP001523234">
    <property type="component" value="Unassembled WGS sequence"/>
</dbReference>
<evidence type="ECO:0000256" key="4">
    <source>
        <dbReference type="ARBA" id="ARBA00022741"/>
    </source>
</evidence>
<dbReference type="RefSeq" id="WP_252443835.1">
    <property type="nucleotide sequence ID" value="NZ_JAMWYK010000007.1"/>
</dbReference>
<dbReference type="Pfam" id="PF00005">
    <property type="entry name" value="ABC_tran"/>
    <property type="match status" value="1"/>
</dbReference>
<keyword evidence="11" id="KW-1185">Reference proteome</keyword>
<dbReference type="Gene3D" id="3.40.50.300">
    <property type="entry name" value="P-loop containing nucleotide triphosphate hydrolases"/>
    <property type="match status" value="1"/>
</dbReference>